<proteinExistence type="predicted"/>
<dbReference type="Proteomes" id="UP001500454">
    <property type="component" value="Unassembled WGS sequence"/>
</dbReference>
<accession>A0ABP8IUE6</accession>
<reference evidence="3" key="1">
    <citation type="journal article" date="2019" name="Int. J. Syst. Evol. Microbiol.">
        <title>The Global Catalogue of Microorganisms (GCM) 10K type strain sequencing project: providing services to taxonomists for standard genome sequencing and annotation.</title>
        <authorList>
            <consortium name="The Broad Institute Genomics Platform"/>
            <consortium name="The Broad Institute Genome Sequencing Center for Infectious Disease"/>
            <person name="Wu L."/>
            <person name="Ma J."/>
        </authorList>
    </citation>
    <scope>NUCLEOTIDE SEQUENCE [LARGE SCALE GENOMIC DNA]</scope>
    <source>
        <strain evidence="3">JCM 17924</strain>
    </source>
</reference>
<dbReference type="EMBL" id="BAABHA010000001">
    <property type="protein sequence ID" value="GAA4373749.1"/>
    <property type="molecule type" value="Genomic_DNA"/>
</dbReference>
<protein>
    <submittedName>
        <fullName evidence="2">Uncharacterized protein</fullName>
    </submittedName>
</protein>
<keyword evidence="1" id="KW-1133">Transmembrane helix</keyword>
<keyword evidence="3" id="KW-1185">Reference proteome</keyword>
<gene>
    <name evidence="2" type="ORF">GCM10023186_04630</name>
</gene>
<organism evidence="2 3">
    <name type="scientific">Hymenobacter koreensis</name>
    <dbReference type="NCBI Taxonomy" id="1084523"/>
    <lineage>
        <taxon>Bacteria</taxon>
        <taxon>Pseudomonadati</taxon>
        <taxon>Bacteroidota</taxon>
        <taxon>Cytophagia</taxon>
        <taxon>Cytophagales</taxon>
        <taxon>Hymenobacteraceae</taxon>
        <taxon>Hymenobacter</taxon>
    </lineage>
</organism>
<evidence type="ECO:0000313" key="3">
    <source>
        <dbReference type="Proteomes" id="UP001500454"/>
    </source>
</evidence>
<evidence type="ECO:0000313" key="2">
    <source>
        <dbReference type="EMBL" id="GAA4373749.1"/>
    </source>
</evidence>
<name>A0ABP8IUE6_9BACT</name>
<keyword evidence="1" id="KW-0472">Membrane</keyword>
<sequence length="233" mass="25463">MWYNQTTFPTRTAYATRLTVLLVLLVLLGRLPANASCFCHSLPPSPYLDACGFIFSARYVGMYTDTALHDTYGGAPRVHQFRVRRYWLGLHRHTERLSLTFEHECKPRGLREGIEYLVYLRGPRDHGGVSSMDLPSVSFCDSLIELAGARKNLAALDSAFGPGTVPTPAPGTREASTLSAYGLPAGRAAPTLDTRPAGGPPGYLWQTTTWLLAALSAGLLVLLMRRKQANPAS</sequence>
<comment type="caution">
    <text evidence="2">The sequence shown here is derived from an EMBL/GenBank/DDBJ whole genome shotgun (WGS) entry which is preliminary data.</text>
</comment>
<keyword evidence="1" id="KW-0812">Transmembrane</keyword>
<evidence type="ECO:0000256" key="1">
    <source>
        <dbReference type="SAM" id="Phobius"/>
    </source>
</evidence>
<feature type="transmembrane region" description="Helical" evidence="1">
    <location>
        <begin position="203"/>
        <end position="223"/>
    </location>
</feature>